<accession>A0ABR3ZV33</accession>
<organism evidence="3 4">
    <name type="scientific">Stereocaulon virgatum</name>
    <dbReference type="NCBI Taxonomy" id="373712"/>
    <lineage>
        <taxon>Eukaryota</taxon>
        <taxon>Fungi</taxon>
        <taxon>Dikarya</taxon>
        <taxon>Ascomycota</taxon>
        <taxon>Pezizomycotina</taxon>
        <taxon>Lecanoromycetes</taxon>
        <taxon>OSLEUM clade</taxon>
        <taxon>Lecanoromycetidae</taxon>
        <taxon>Lecanorales</taxon>
        <taxon>Lecanorineae</taxon>
        <taxon>Stereocaulaceae</taxon>
        <taxon>Stereocaulon</taxon>
    </lineage>
</organism>
<keyword evidence="4" id="KW-1185">Reference proteome</keyword>
<dbReference type="Proteomes" id="UP001590950">
    <property type="component" value="Unassembled WGS sequence"/>
</dbReference>
<sequence length="154" mass="17852">MSRRPLGPISGNRPRGPELTPCKRGIVNGAVQFGATPKYIAEQERVPESTVKWTISRAPHRHNGISKPRSGRPTIVNDRARRHIIHITRLNPQITYEDLKKESKHHYSKATAYHILRDYGLTNWLAKKRPLLTKEVAAKRLAWCPERRHWGWEE</sequence>
<evidence type="ECO:0000256" key="1">
    <source>
        <dbReference type="SAM" id="MobiDB-lite"/>
    </source>
</evidence>
<dbReference type="SUPFAM" id="SSF46689">
    <property type="entry name" value="Homeodomain-like"/>
    <property type="match status" value="1"/>
</dbReference>
<reference evidence="3 4" key="1">
    <citation type="submission" date="2024-09" db="EMBL/GenBank/DDBJ databases">
        <title>Rethinking Asexuality: The Enigmatic Case of Functional Sexual Genes in Lepraria (Stereocaulaceae).</title>
        <authorList>
            <person name="Doellman M."/>
            <person name="Sun Y."/>
            <person name="Barcenas-Pena A."/>
            <person name="Lumbsch H.T."/>
            <person name="Grewe F."/>
        </authorList>
    </citation>
    <scope>NUCLEOTIDE SEQUENCE [LARGE SCALE GENOMIC DNA]</scope>
    <source>
        <strain evidence="3 4">Mercado 3170</strain>
    </source>
</reference>
<evidence type="ECO:0000259" key="2">
    <source>
        <dbReference type="Pfam" id="PF01498"/>
    </source>
</evidence>
<protein>
    <recommendedName>
        <fullName evidence="2">Transposase Tc1-like domain-containing protein</fullName>
    </recommendedName>
</protein>
<dbReference type="InterPro" id="IPR002492">
    <property type="entry name" value="Transposase_Tc1-like"/>
</dbReference>
<dbReference type="Pfam" id="PF01498">
    <property type="entry name" value="HTH_Tnp_Tc3_2"/>
    <property type="match status" value="1"/>
</dbReference>
<feature type="domain" description="Transposase Tc1-like" evidence="2">
    <location>
        <begin position="81"/>
        <end position="148"/>
    </location>
</feature>
<name>A0ABR3ZV33_9LECA</name>
<comment type="caution">
    <text evidence="3">The sequence shown here is derived from an EMBL/GenBank/DDBJ whole genome shotgun (WGS) entry which is preliminary data.</text>
</comment>
<feature type="region of interest" description="Disordered" evidence="1">
    <location>
        <begin position="1"/>
        <end position="20"/>
    </location>
</feature>
<gene>
    <name evidence="3" type="ORF">N7G274_010285</name>
</gene>
<proteinExistence type="predicted"/>
<dbReference type="EMBL" id="JBEFKJ010000046">
    <property type="protein sequence ID" value="KAL2037000.1"/>
    <property type="molecule type" value="Genomic_DNA"/>
</dbReference>
<evidence type="ECO:0000313" key="3">
    <source>
        <dbReference type="EMBL" id="KAL2037000.1"/>
    </source>
</evidence>
<dbReference type="InterPro" id="IPR009057">
    <property type="entry name" value="Homeodomain-like_sf"/>
</dbReference>
<evidence type="ECO:0000313" key="4">
    <source>
        <dbReference type="Proteomes" id="UP001590950"/>
    </source>
</evidence>